<evidence type="ECO:0000256" key="8">
    <source>
        <dbReference type="ARBA" id="ARBA00044067"/>
    </source>
</evidence>
<gene>
    <name evidence="11" type="ORF">P8C59_001458</name>
</gene>
<organism evidence="11 12">
    <name type="scientific">Phyllachora maydis</name>
    <dbReference type="NCBI Taxonomy" id="1825666"/>
    <lineage>
        <taxon>Eukaryota</taxon>
        <taxon>Fungi</taxon>
        <taxon>Dikarya</taxon>
        <taxon>Ascomycota</taxon>
        <taxon>Pezizomycotina</taxon>
        <taxon>Sordariomycetes</taxon>
        <taxon>Sordariomycetidae</taxon>
        <taxon>Phyllachorales</taxon>
        <taxon>Phyllachoraceae</taxon>
        <taxon>Phyllachora</taxon>
    </lineage>
</organism>
<name>A0AAD9HYF4_9PEZI</name>
<protein>
    <recommendedName>
        <fullName evidence="8">Putative transcription factor kapC</fullName>
    </recommendedName>
</protein>
<feature type="compositionally biased region" description="Low complexity" evidence="9">
    <location>
        <begin position="139"/>
        <end position="149"/>
    </location>
</feature>
<evidence type="ECO:0000256" key="2">
    <source>
        <dbReference type="ARBA" id="ARBA00004123"/>
    </source>
</evidence>
<evidence type="ECO:0000256" key="9">
    <source>
        <dbReference type="SAM" id="MobiDB-lite"/>
    </source>
</evidence>
<evidence type="ECO:0000256" key="5">
    <source>
        <dbReference type="ARBA" id="ARBA00023125"/>
    </source>
</evidence>
<dbReference type="InterPro" id="IPR046347">
    <property type="entry name" value="bZIP_sf"/>
</dbReference>
<dbReference type="Gene3D" id="1.20.5.170">
    <property type="match status" value="1"/>
</dbReference>
<dbReference type="GO" id="GO:0001228">
    <property type="term" value="F:DNA-binding transcription activator activity, RNA polymerase II-specific"/>
    <property type="evidence" value="ECO:0007669"/>
    <property type="project" value="TreeGrafter"/>
</dbReference>
<feature type="region of interest" description="Disordered" evidence="9">
    <location>
        <begin position="1"/>
        <end position="150"/>
    </location>
</feature>
<evidence type="ECO:0000256" key="3">
    <source>
        <dbReference type="ARBA" id="ARBA00007163"/>
    </source>
</evidence>
<comment type="subcellular location">
    <subcellularLocation>
        <location evidence="2">Nucleus</location>
    </subcellularLocation>
</comment>
<feature type="compositionally biased region" description="Basic and acidic residues" evidence="9">
    <location>
        <begin position="65"/>
        <end position="75"/>
    </location>
</feature>
<keyword evidence="4" id="KW-0805">Transcription regulation</keyword>
<evidence type="ECO:0000256" key="7">
    <source>
        <dbReference type="ARBA" id="ARBA00023242"/>
    </source>
</evidence>
<dbReference type="PANTHER" id="PTHR40621:SF11">
    <property type="entry name" value="TRANSCRIPTION FACTOR KAPC-RELATED"/>
    <property type="match status" value="1"/>
</dbReference>
<dbReference type="InterPro" id="IPR004827">
    <property type="entry name" value="bZIP"/>
</dbReference>
<keyword evidence="12" id="KW-1185">Reference proteome</keyword>
<dbReference type="EMBL" id="JAQQPM010000001">
    <property type="protein sequence ID" value="KAK2067746.1"/>
    <property type="molecule type" value="Genomic_DNA"/>
</dbReference>
<reference evidence="11" key="1">
    <citation type="journal article" date="2023" name="Mol. Plant Microbe Interact.">
        <title>Elucidating the Obligate Nature and Biological Capacity of an Invasive Fungal Corn Pathogen.</title>
        <authorList>
            <person name="MacCready J.S."/>
            <person name="Roggenkamp E.M."/>
            <person name="Gdanetz K."/>
            <person name="Chilvers M.I."/>
        </authorList>
    </citation>
    <scope>NUCLEOTIDE SEQUENCE</scope>
    <source>
        <strain evidence="11">PM02</strain>
    </source>
</reference>
<dbReference type="PROSITE" id="PS00036">
    <property type="entry name" value="BZIP_BASIC"/>
    <property type="match status" value="1"/>
</dbReference>
<dbReference type="Pfam" id="PF00170">
    <property type="entry name" value="bZIP_1"/>
    <property type="match status" value="1"/>
</dbReference>
<dbReference type="AlphaFoldDB" id="A0AAD9HYF4"/>
<evidence type="ECO:0000256" key="6">
    <source>
        <dbReference type="ARBA" id="ARBA00023163"/>
    </source>
</evidence>
<keyword evidence="7" id="KW-0539">Nucleus</keyword>
<keyword evidence="6" id="KW-0804">Transcription</keyword>
<dbReference type="InterPro" id="IPR050936">
    <property type="entry name" value="AP-1-like"/>
</dbReference>
<comment type="caution">
    <text evidence="11">The sequence shown here is derived from an EMBL/GenBank/DDBJ whole genome shotgun (WGS) entry which is preliminary data.</text>
</comment>
<feature type="domain" description="BZIP" evidence="10">
    <location>
        <begin position="138"/>
        <end position="153"/>
    </location>
</feature>
<feature type="compositionally biased region" description="Basic and acidic residues" evidence="9">
    <location>
        <begin position="125"/>
        <end position="136"/>
    </location>
</feature>
<evidence type="ECO:0000256" key="1">
    <source>
        <dbReference type="ARBA" id="ARBA00004049"/>
    </source>
</evidence>
<evidence type="ECO:0000259" key="10">
    <source>
        <dbReference type="PROSITE" id="PS00036"/>
    </source>
</evidence>
<feature type="compositionally biased region" description="Low complexity" evidence="9">
    <location>
        <begin position="213"/>
        <end position="232"/>
    </location>
</feature>
<evidence type="ECO:0000313" key="12">
    <source>
        <dbReference type="Proteomes" id="UP001217918"/>
    </source>
</evidence>
<evidence type="ECO:0000313" key="11">
    <source>
        <dbReference type="EMBL" id="KAK2067746.1"/>
    </source>
</evidence>
<dbReference type="GO" id="GO:0090575">
    <property type="term" value="C:RNA polymerase II transcription regulator complex"/>
    <property type="evidence" value="ECO:0007669"/>
    <property type="project" value="TreeGrafter"/>
</dbReference>
<accession>A0AAD9HYF4</accession>
<dbReference type="PANTHER" id="PTHR40621">
    <property type="entry name" value="TRANSCRIPTION FACTOR KAPC-RELATED"/>
    <property type="match status" value="1"/>
</dbReference>
<dbReference type="SUPFAM" id="SSF57959">
    <property type="entry name" value="Leucine zipper domain"/>
    <property type="match status" value="1"/>
</dbReference>
<comment type="function">
    <text evidence="1">Putative transcription factor.</text>
</comment>
<dbReference type="SMART" id="SM00338">
    <property type="entry name" value="BRLZ"/>
    <property type="match status" value="1"/>
</dbReference>
<sequence length="334" mass="36390">MKTERNVQQHLEQGTLGKAEYSSANFVPEDGSAANGLEQHPLPPSETVRPGAHGYEQASIAENEVPIHPDLRSGDEPPSTSLYPPVPNMMAAPAPPPPDSVNLMSSPPNTSAGPSAMEIATDDGSEGRKAKRELSQSKRAAQNRAAQRAFRQRKEGYIKKLEQQVRESVEMENSLKQLQSENYSLREYIIHLQSRLLDAQGEFPQPPQNLNLAHPHQAQQHAAPSAPAHAPPRVANSSEPVSITDVTPGVGTPLAAVAQAVAGLTRGDHIMTDREPFPGAKTYIDKPSTTEDARAAEEISRQLRAEAAADTFLHSRLTTWFAAYRDRRFEHFGG</sequence>
<keyword evidence="5" id="KW-0238">DNA-binding</keyword>
<dbReference type="GO" id="GO:0000976">
    <property type="term" value="F:transcription cis-regulatory region binding"/>
    <property type="evidence" value="ECO:0007669"/>
    <property type="project" value="InterPro"/>
</dbReference>
<comment type="similarity">
    <text evidence="3">Belongs to the bZIP family.</text>
</comment>
<dbReference type="Proteomes" id="UP001217918">
    <property type="component" value="Unassembled WGS sequence"/>
</dbReference>
<proteinExistence type="inferred from homology"/>
<feature type="region of interest" description="Disordered" evidence="9">
    <location>
        <begin position="201"/>
        <end position="236"/>
    </location>
</feature>
<evidence type="ECO:0000256" key="4">
    <source>
        <dbReference type="ARBA" id="ARBA00023015"/>
    </source>
</evidence>
<feature type="compositionally biased region" description="Polar residues" evidence="9">
    <location>
        <begin position="102"/>
        <end position="113"/>
    </location>
</feature>